<organism evidence="8 9">
    <name type="scientific">Fodinibacter luteus</name>
    <dbReference type="NCBI Taxonomy" id="552064"/>
    <lineage>
        <taxon>Bacteria</taxon>
        <taxon>Bacillati</taxon>
        <taxon>Actinomycetota</taxon>
        <taxon>Actinomycetes</taxon>
        <taxon>Micrococcales</taxon>
        <taxon>Intrasporangiaceae</taxon>
        <taxon>Fodinibacter (ex Wang et al. 2009)</taxon>
    </lineage>
</organism>
<evidence type="ECO:0000313" key="8">
    <source>
        <dbReference type="EMBL" id="GAA4396981.1"/>
    </source>
</evidence>
<keyword evidence="4 8" id="KW-0456">Lyase</keyword>
<evidence type="ECO:0000256" key="5">
    <source>
        <dbReference type="SAM" id="MobiDB-lite"/>
    </source>
</evidence>
<evidence type="ECO:0000313" key="9">
    <source>
        <dbReference type="Proteomes" id="UP001500945"/>
    </source>
</evidence>
<feature type="region of interest" description="Disordered" evidence="5">
    <location>
        <begin position="35"/>
        <end position="56"/>
    </location>
</feature>
<gene>
    <name evidence="8" type="ORF">GCM10023168_01510</name>
</gene>
<keyword evidence="2" id="KW-0732">Signal</keyword>
<dbReference type="RefSeq" id="WP_345201215.1">
    <property type="nucleotide sequence ID" value="NZ_BAABGM010000001.1"/>
</dbReference>
<proteinExistence type="predicted"/>
<evidence type="ECO:0000256" key="4">
    <source>
        <dbReference type="ARBA" id="ARBA00023239"/>
    </source>
</evidence>
<dbReference type="PANTHER" id="PTHR39210">
    <property type="entry name" value="HEPARIN-SULFATE LYASE"/>
    <property type="match status" value="1"/>
</dbReference>
<dbReference type="EMBL" id="BAABGM010000001">
    <property type="protein sequence ID" value="GAA4396981.1"/>
    <property type="molecule type" value="Genomic_DNA"/>
</dbReference>
<keyword evidence="9" id="KW-1185">Reference proteome</keyword>
<protein>
    <submittedName>
        <fullName evidence="8">Alginate lyase family protein</fullName>
    </submittedName>
</protein>
<feature type="region of interest" description="Disordered" evidence="5">
    <location>
        <begin position="661"/>
        <end position="700"/>
    </location>
</feature>
<reference evidence="9" key="1">
    <citation type="journal article" date="2019" name="Int. J. Syst. Evol. Microbiol.">
        <title>The Global Catalogue of Microorganisms (GCM) 10K type strain sequencing project: providing services to taxonomists for standard genome sequencing and annotation.</title>
        <authorList>
            <consortium name="The Broad Institute Genomics Platform"/>
            <consortium name="The Broad Institute Genome Sequencing Center for Infectious Disease"/>
            <person name="Wu L."/>
            <person name="Ma J."/>
        </authorList>
    </citation>
    <scope>NUCLEOTIDE SEQUENCE [LARGE SCALE GENOMIC DNA]</scope>
    <source>
        <strain evidence="9">JCM 17809</strain>
    </source>
</reference>
<evidence type="ECO:0000256" key="1">
    <source>
        <dbReference type="ARBA" id="ARBA00004418"/>
    </source>
</evidence>
<dbReference type="GO" id="GO:0016829">
    <property type="term" value="F:lyase activity"/>
    <property type="evidence" value="ECO:0007669"/>
    <property type="project" value="UniProtKB-KW"/>
</dbReference>
<feature type="domain" description="Heparin-sulfate lyase N-terminal" evidence="7">
    <location>
        <begin position="126"/>
        <end position="313"/>
    </location>
</feature>
<sequence>MSRSVQWYAQRLRRMSPEEVITRVGDRMRQARWAERQVRPGEAAPPAGALLTPRGLASPVPRAARAHVAPEAARRLVAAADRLLAGDWEVLGTPRPDVVDPDWFHDPVTGRRAPDSALAFGIDHRDEAVTGNVKSVWELSRHHHLTVLAAAWWLTGDTRYADVVAAQLRSWWGANPFLTGIHWTSGIELGVRLVSWVWVRRLLDDWPGVADLFEENPQALAQLHWHQEHLAAFHSRGSSANNHAVAESVGRLVAACALPWFPESEGWRLDASRELARELDANTFPSGLNRELATDYHRFVTELGLVALVETEAAGQPLDDATRSLLARSLDAAAALLDAAGAPPRQGDGDEGRALVLDAPDADPWAVLLACGAGTLGPCDWWPPVAPGVMGTLLGAVAPARTVTARPAVAPRGFPDAGLHVLRTSPADGPEVWCRCDGGPHGFLSIAAHGHADALSIEVRHDGVELLVDPGTYCYHGEPQWRSYFRSTRAHNTVEVDGEDQALEAGPFMWAQHADAVLDLAVTGPQGPQVWAAHHTAYSRLDAALCHDREVVLDATGPRLLVTDTLTGSRQHGQRMFWHLGPDVTAELVDGAARLTWTGRDGRTHVGHLRLPIALEWSAHRGETDPPLGWYSPRFGTRVPTTTLVGVGDWVGTLTLRTELALPTTGGPDATTTARAADPADAGAPAPSPEAVGAGRGDRP</sequence>
<dbReference type="Pfam" id="PF16889">
    <property type="entry name" value="Hepar_II_III_N"/>
    <property type="match status" value="1"/>
</dbReference>
<feature type="compositionally biased region" description="Low complexity" evidence="5">
    <location>
        <begin position="40"/>
        <end position="56"/>
    </location>
</feature>
<dbReference type="Gene3D" id="1.50.10.100">
    <property type="entry name" value="Chondroitin AC/alginate lyase"/>
    <property type="match status" value="1"/>
</dbReference>
<dbReference type="InterPro" id="IPR008929">
    <property type="entry name" value="Chondroitin_lyas"/>
</dbReference>
<dbReference type="Proteomes" id="UP001500945">
    <property type="component" value="Unassembled WGS sequence"/>
</dbReference>
<name>A0ABP8JWW8_9MICO</name>
<evidence type="ECO:0000259" key="7">
    <source>
        <dbReference type="Pfam" id="PF16889"/>
    </source>
</evidence>
<accession>A0ABP8JWW8</accession>
<feature type="domain" description="Heparinase II/III-like C-terminal" evidence="6">
    <location>
        <begin position="411"/>
        <end position="645"/>
    </location>
</feature>
<dbReference type="Pfam" id="PF07940">
    <property type="entry name" value="Hepar_II_III_C"/>
    <property type="match status" value="1"/>
</dbReference>
<evidence type="ECO:0000256" key="3">
    <source>
        <dbReference type="ARBA" id="ARBA00022764"/>
    </source>
</evidence>
<dbReference type="InterPro" id="IPR012480">
    <property type="entry name" value="Hepar_II_III_C"/>
</dbReference>
<feature type="compositionally biased region" description="Low complexity" evidence="5">
    <location>
        <begin position="663"/>
        <end position="685"/>
    </location>
</feature>
<comment type="caution">
    <text evidence="8">The sequence shown here is derived from an EMBL/GenBank/DDBJ whole genome shotgun (WGS) entry which is preliminary data.</text>
</comment>
<dbReference type="PANTHER" id="PTHR39210:SF1">
    <property type="entry name" value="HEPARIN-SULFATE LYASE"/>
    <property type="match status" value="1"/>
</dbReference>
<evidence type="ECO:0000259" key="6">
    <source>
        <dbReference type="Pfam" id="PF07940"/>
    </source>
</evidence>
<keyword evidence="3" id="KW-0574">Periplasm</keyword>
<dbReference type="InterPro" id="IPR031680">
    <property type="entry name" value="Hepar_II_III_N"/>
</dbReference>
<dbReference type="Gene3D" id="2.70.98.70">
    <property type="match status" value="1"/>
</dbReference>
<comment type="subcellular location">
    <subcellularLocation>
        <location evidence="1">Periplasm</location>
    </subcellularLocation>
</comment>
<evidence type="ECO:0000256" key="2">
    <source>
        <dbReference type="ARBA" id="ARBA00022729"/>
    </source>
</evidence>
<dbReference type="SUPFAM" id="SSF48230">
    <property type="entry name" value="Chondroitin AC/alginate lyase"/>
    <property type="match status" value="1"/>
</dbReference>